<accession>A0AA87ZSD9</accession>
<feature type="region of interest" description="Disordered" evidence="1">
    <location>
        <begin position="274"/>
        <end position="294"/>
    </location>
</feature>
<dbReference type="Proteomes" id="UP001187192">
    <property type="component" value="Unassembled WGS sequence"/>
</dbReference>
<feature type="region of interest" description="Disordered" evidence="1">
    <location>
        <begin position="39"/>
        <end position="97"/>
    </location>
</feature>
<sequence length="327" mass="36407">MQASSVLPLSPNFNFHGFSKEFAEISSKMSEDFGEKLKIGGSERELEEEKEIVGSGAEDLENKDEFENEEEEEEEDEEEFSFVCMNPDGSPISAEEIFQNGQIRPIFPIFDRSLLFADADADADEGDSSKASEASSLRPPLKKLFVEDREPSMSSSSSSSSSSEAGDLEGLEPGTYCEWSKKAVEASPELRKKSNSTGFSRLWRFRDLVLRSNSDGKDAFVFLNPNSASAKQSVEAIKKMAKAEQNEKPEKERKVTATAAAAAVEALVKAKAKTKKGETVSSAHERHYVRNRAKKVEDRRRSYLPYRQDLVGFFTNVNGLSRNVHPF</sequence>
<evidence type="ECO:0000313" key="3">
    <source>
        <dbReference type="Proteomes" id="UP001187192"/>
    </source>
</evidence>
<gene>
    <name evidence="2" type="ORF">TIFTF001_010825</name>
</gene>
<keyword evidence="3" id="KW-1185">Reference proteome</keyword>
<feature type="compositionally biased region" description="Basic and acidic residues" evidence="1">
    <location>
        <begin position="275"/>
        <end position="294"/>
    </location>
</feature>
<proteinExistence type="predicted"/>
<protein>
    <submittedName>
        <fullName evidence="2">Uncharacterized protein</fullName>
    </submittedName>
</protein>
<evidence type="ECO:0000256" key="1">
    <source>
        <dbReference type="SAM" id="MobiDB-lite"/>
    </source>
</evidence>
<dbReference type="Pfam" id="PF07816">
    <property type="entry name" value="DUF1645"/>
    <property type="match status" value="1"/>
</dbReference>
<comment type="caution">
    <text evidence="2">The sequence shown here is derived from an EMBL/GenBank/DDBJ whole genome shotgun (WGS) entry which is preliminary data.</text>
</comment>
<name>A0AA87ZSD9_FICCA</name>
<dbReference type="AlphaFoldDB" id="A0AA87ZSD9"/>
<feature type="compositionally biased region" description="Acidic residues" evidence="1">
    <location>
        <begin position="58"/>
        <end position="80"/>
    </location>
</feature>
<dbReference type="EMBL" id="BTGU01000013">
    <property type="protein sequence ID" value="GMN41613.1"/>
    <property type="molecule type" value="Genomic_DNA"/>
</dbReference>
<reference evidence="2" key="1">
    <citation type="submission" date="2023-07" db="EMBL/GenBank/DDBJ databases">
        <title>draft genome sequence of fig (Ficus carica).</title>
        <authorList>
            <person name="Takahashi T."/>
            <person name="Nishimura K."/>
        </authorList>
    </citation>
    <scope>NUCLEOTIDE SEQUENCE</scope>
</reference>
<dbReference type="PANTHER" id="PTHR33095">
    <property type="entry name" value="OS07G0619500 PROTEIN"/>
    <property type="match status" value="1"/>
</dbReference>
<evidence type="ECO:0000313" key="2">
    <source>
        <dbReference type="EMBL" id="GMN41613.1"/>
    </source>
</evidence>
<feature type="region of interest" description="Disordered" evidence="1">
    <location>
        <begin position="121"/>
        <end position="173"/>
    </location>
</feature>
<organism evidence="2 3">
    <name type="scientific">Ficus carica</name>
    <name type="common">Common fig</name>
    <dbReference type="NCBI Taxonomy" id="3494"/>
    <lineage>
        <taxon>Eukaryota</taxon>
        <taxon>Viridiplantae</taxon>
        <taxon>Streptophyta</taxon>
        <taxon>Embryophyta</taxon>
        <taxon>Tracheophyta</taxon>
        <taxon>Spermatophyta</taxon>
        <taxon>Magnoliopsida</taxon>
        <taxon>eudicotyledons</taxon>
        <taxon>Gunneridae</taxon>
        <taxon>Pentapetalae</taxon>
        <taxon>rosids</taxon>
        <taxon>fabids</taxon>
        <taxon>Rosales</taxon>
        <taxon>Moraceae</taxon>
        <taxon>Ficeae</taxon>
        <taxon>Ficus</taxon>
    </lineage>
</organism>
<dbReference type="PANTHER" id="PTHR33095:SF114">
    <property type="entry name" value="DUF1645 FAMILY PROTEIN"/>
    <property type="match status" value="1"/>
</dbReference>
<dbReference type="InterPro" id="IPR012442">
    <property type="entry name" value="DUF1645_plant"/>
</dbReference>
<feature type="compositionally biased region" description="Low complexity" evidence="1">
    <location>
        <begin position="152"/>
        <end position="163"/>
    </location>
</feature>